<dbReference type="Proteomes" id="UP000789860">
    <property type="component" value="Unassembled WGS sequence"/>
</dbReference>
<evidence type="ECO:0000313" key="1">
    <source>
        <dbReference type="EMBL" id="CAG8442279.1"/>
    </source>
</evidence>
<gene>
    <name evidence="1" type="ORF">SCALOS_LOCUS705</name>
</gene>
<evidence type="ECO:0000313" key="2">
    <source>
        <dbReference type="Proteomes" id="UP000789860"/>
    </source>
</evidence>
<sequence length="289" mass="32526">MYKAQWKTKLAKNKHGDSPTDEYLPFIEIIYRLPRTEIFNPNQSAKKIYPNQSKRRTKGDPRPINSFMILTLVVRKVAETETVDLGDGRSCIRICQLMRWGATKDEWEIFLKLQKDFKKIHSTYFPLYDYRKKPPVSDTSEFVIVNSDNYEVLVSQSRKKITSPTEPSSPFFEPHNNGRLTANYPYAIASPQNIPREAQAFYSYKFISPLDSQDNFTPSSPSSSCSSDVIVPSSPLALHEGIVSQAPNSQIGSQDIVVPSSSPVSQVGCQDIIVVPGSHSTAQERNAES</sequence>
<protein>
    <submittedName>
        <fullName evidence="1">2863_t:CDS:1</fullName>
    </submittedName>
</protein>
<dbReference type="EMBL" id="CAJVPM010000355">
    <property type="protein sequence ID" value="CAG8442279.1"/>
    <property type="molecule type" value="Genomic_DNA"/>
</dbReference>
<keyword evidence="2" id="KW-1185">Reference proteome</keyword>
<accession>A0ACA9JYD3</accession>
<comment type="caution">
    <text evidence="1">The sequence shown here is derived from an EMBL/GenBank/DDBJ whole genome shotgun (WGS) entry which is preliminary data.</text>
</comment>
<organism evidence="1 2">
    <name type="scientific">Scutellospora calospora</name>
    <dbReference type="NCBI Taxonomy" id="85575"/>
    <lineage>
        <taxon>Eukaryota</taxon>
        <taxon>Fungi</taxon>
        <taxon>Fungi incertae sedis</taxon>
        <taxon>Mucoromycota</taxon>
        <taxon>Glomeromycotina</taxon>
        <taxon>Glomeromycetes</taxon>
        <taxon>Diversisporales</taxon>
        <taxon>Gigasporaceae</taxon>
        <taxon>Scutellospora</taxon>
    </lineage>
</organism>
<reference evidence="1" key="1">
    <citation type="submission" date="2021-06" db="EMBL/GenBank/DDBJ databases">
        <authorList>
            <person name="Kallberg Y."/>
            <person name="Tangrot J."/>
            <person name="Rosling A."/>
        </authorList>
    </citation>
    <scope>NUCLEOTIDE SEQUENCE</scope>
    <source>
        <strain evidence="1">AU212A</strain>
    </source>
</reference>
<proteinExistence type="predicted"/>
<name>A0ACA9JYD3_9GLOM</name>